<dbReference type="InterPro" id="IPR051535">
    <property type="entry name" value="Siderophore_ABC-ATPase"/>
</dbReference>
<evidence type="ECO:0000259" key="8">
    <source>
        <dbReference type="SMART" id="SM00382"/>
    </source>
</evidence>
<feature type="domain" description="AAA+ ATPase" evidence="8">
    <location>
        <begin position="36"/>
        <end position="203"/>
    </location>
</feature>
<keyword evidence="2" id="KW-0813">Transport</keyword>
<sequence length="227" mass="24605">MIFLRSVSAQHVEDPDYGVGMPVFRWLLDGHRLHFRAPITFITGENGAGKSTLVESLARVLGLHGAGGAERRFMGTGDDFTSNAYRSLLIRKTDPIPQAFFLRGETYLDTVNALGMSTPGSHGESIIEMTGYLSTQPGVYILDEPEAGLSAVSQMALLAQFAHGVEAGAQWIVATHSPILLATPGAHILEVHEDGITEVSYRESQPFRHYAEFFADPEGVAAYLVGD</sequence>
<dbReference type="EMBL" id="PDJF01000001">
    <property type="protein sequence ID" value="PFG28314.1"/>
    <property type="molecule type" value="Genomic_DNA"/>
</dbReference>
<evidence type="ECO:0000256" key="1">
    <source>
        <dbReference type="ARBA" id="ARBA00004202"/>
    </source>
</evidence>
<dbReference type="GO" id="GO:0016887">
    <property type="term" value="F:ATP hydrolysis activity"/>
    <property type="evidence" value="ECO:0007669"/>
    <property type="project" value="InterPro"/>
</dbReference>
<comment type="subcellular location">
    <subcellularLocation>
        <location evidence="1">Cell membrane</location>
        <topology evidence="1">Peripheral membrane protein</topology>
    </subcellularLocation>
</comment>
<dbReference type="InterPro" id="IPR027417">
    <property type="entry name" value="P-loop_NTPase"/>
</dbReference>
<dbReference type="RefSeq" id="WP_169916261.1">
    <property type="nucleotide sequence ID" value="NZ_LS483464.1"/>
</dbReference>
<evidence type="ECO:0000313" key="10">
    <source>
        <dbReference type="Proteomes" id="UP000221653"/>
    </source>
</evidence>
<keyword evidence="6" id="KW-0406">Ion transport</keyword>
<name>A0A2A9DNY6_9CORY</name>
<evidence type="ECO:0000256" key="3">
    <source>
        <dbReference type="ARBA" id="ARBA00022475"/>
    </source>
</evidence>
<organism evidence="9 10">
    <name type="scientific">Corynebacterium renale</name>
    <dbReference type="NCBI Taxonomy" id="1724"/>
    <lineage>
        <taxon>Bacteria</taxon>
        <taxon>Bacillati</taxon>
        <taxon>Actinomycetota</taxon>
        <taxon>Actinomycetes</taxon>
        <taxon>Mycobacteriales</taxon>
        <taxon>Corynebacteriaceae</taxon>
        <taxon>Corynebacterium</taxon>
    </lineage>
</organism>
<keyword evidence="4" id="KW-0410">Iron transport</keyword>
<dbReference type="PANTHER" id="PTHR42771">
    <property type="entry name" value="IRON(3+)-HYDROXAMATE IMPORT ATP-BINDING PROTEIN FHUC"/>
    <property type="match status" value="1"/>
</dbReference>
<evidence type="ECO:0000256" key="4">
    <source>
        <dbReference type="ARBA" id="ARBA00022496"/>
    </source>
</evidence>
<reference evidence="9 10" key="1">
    <citation type="submission" date="2017-10" db="EMBL/GenBank/DDBJ databases">
        <title>Sequencing the genomes of 1000 actinobacteria strains.</title>
        <authorList>
            <person name="Klenk H.-P."/>
        </authorList>
    </citation>
    <scope>NUCLEOTIDE SEQUENCE [LARGE SCALE GENOMIC DNA]</scope>
    <source>
        <strain evidence="9 10">DSM 20688</strain>
    </source>
</reference>
<keyword evidence="7" id="KW-0472">Membrane</keyword>
<dbReference type="InterPro" id="IPR038729">
    <property type="entry name" value="Rad50/SbcC_AAA"/>
</dbReference>
<evidence type="ECO:0000313" key="9">
    <source>
        <dbReference type="EMBL" id="PFG28314.1"/>
    </source>
</evidence>
<dbReference type="InterPro" id="IPR003593">
    <property type="entry name" value="AAA+_ATPase"/>
</dbReference>
<evidence type="ECO:0000256" key="6">
    <source>
        <dbReference type="ARBA" id="ARBA00023065"/>
    </source>
</evidence>
<accession>A0A2A9DNY6</accession>
<protein>
    <submittedName>
        <fullName evidence="9">Putative ATPase</fullName>
    </submittedName>
</protein>
<dbReference type="CDD" id="cd00267">
    <property type="entry name" value="ABC_ATPase"/>
    <property type="match status" value="1"/>
</dbReference>
<dbReference type="STRING" id="1724.GCA_001044175_01303"/>
<dbReference type="SMART" id="SM00382">
    <property type="entry name" value="AAA"/>
    <property type="match status" value="1"/>
</dbReference>
<keyword evidence="3" id="KW-1003">Cell membrane</keyword>
<dbReference type="AlphaFoldDB" id="A0A2A9DNY6"/>
<evidence type="ECO:0000256" key="7">
    <source>
        <dbReference type="ARBA" id="ARBA00023136"/>
    </source>
</evidence>
<evidence type="ECO:0000256" key="2">
    <source>
        <dbReference type="ARBA" id="ARBA00022448"/>
    </source>
</evidence>
<dbReference type="PANTHER" id="PTHR42771:SF2">
    <property type="entry name" value="IRON(3+)-HYDROXAMATE IMPORT ATP-BINDING PROTEIN FHUC"/>
    <property type="match status" value="1"/>
</dbReference>
<gene>
    <name evidence="9" type="ORF">ATK06_1417</name>
</gene>
<dbReference type="SUPFAM" id="SSF52540">
    <property type="entry name" value="P-loop containing nucleoside triphosphate hydrolases"/>
    <property type="match status" value="1"/>
</dbReference>
<evidence type="ECO:0000256" key="5">
    <source>
        <dbReference type="ARBA" id="ARBA00023004"/>
    </source>
</evidence>
<dbReference type="Gene3D" id="3.40.50.300">
    <property type="entry name" value="P-loop containing nucleotide triphosphate hydrolases"/>
    <property type="match status" value="2"/>
</dbReference>
<dbReference type="Pfam" id="PF13476">
    <property type="entry name" value="AAA_23"/>
    <property type="match status" value="1"/>
</dbReference>
<keyword evidence="10" id="KW-1185">Reference proteome</keyword>
<dbReference type="Proteomes" id="UP000221653">
    <property type="component" value="Unassembled WGS sequence"/>
</dbReference>
<dbReference type="GO" id="GO:0006826">
    <property type="term" value="P:iron ion transport"/>
    <property type="evidence" value="ECO:0007669"/>
    <property type="project" value="UniProtKB-KW"/>
</dbReference>
<dbReference type="GO" id="GO:0005886">
    <property type="term" value="C:plasma membrane"/>
    <property type="evidence" value="ECO:0007669"/>
    <property type="project" value="UniProtKB-SubCell"/>
</dbReference>
<proteinExistence type="predicted"/>
<keyword evidence="5" id="KW-0408">Iron</keyword>
<dbReference type="GO" id="GO:0006302">
    <property type="term" value="P:double-strand break repair"/>
    <property type="evidence" value="ECO:0007669"/>
    <property type="project" value="InterPro"/>
</dbReference>
<comment type="caution">
    <text evidence="9">The sequence shown here is derived from an EMBL/GenBank/DDBJ whole genome shotgun (WGS) entry which is preliminary data.</text>
</comment>